<dbReference type="InterPro" id="IPR000504">
    <property type="entry name" value="RRM_dom"/>
</dbReference>
<evidence type="ECO:0000313" key="4">
    <source>
        <dbReference type="EMBL" id="KAK4252098.1"/>
    </source>
</evidence>
<evidence type="ECO:0000313" key="5">
    <source>
        <dbReference type="Proteomes" id="UP001303647"/>
    </source>
</evidence>
<dbReference type="AlphaFoldDB" id="A0AAN7D4X0"/>
<dbReference type="GO" id="GO:0003723">
    <property type="term" value="F:RNA binding"/>
    <property type="evidence" value="ECO:0007669"/>
    <property type="project" value="UniProtKB-UniRule"/>
</dbReference>
<keyword evidence="5" id="KW-1185">Reference proteome</keyword>
<dbReference type="Proteomes" id="UP001303647">
    <property type="component" value="Unassembled WGS sequence"/>
</dbReference>
<accession>A0AAN7D4X0</accession>
<protein>
    <recommendedName>
        <fullName evidence="3">RRM domain-containing protein</fullName>
    </recommendedName>
</protein>
<feature type="region of interest" description="Disordered" evidence="2">
    <location>
        <begin position="407"/>
        <end position="466"/>
    </location>
</feature>
<comment type="caution">
    <text evidence="4">The sequence shown here is derived from an EMBL/GenBank/DDBJ whole genome shotgun (WGS) entry which is preliminary data.</text>
</comment>
<dbReference type="CDD" id="cd00590">
    <property type="entry name" value="RRM_SF"/>
    <property type="match status" value="1"/>
</dbReference>
<reference evidence="4" key="1">
    <citation type="journal article" date="2023" name="Mol. Phylogenet. Evol.">
        <title>Genome-scale phylogeny and comparative genomics of the fungal order Sordariales.</title>
        <authorList>
            <person name="Hensen N."/>
            <person name="Bonometti L."/>
            <person name="Westerberg I."/>
            <person name="Brannstrom I.O."/>
            <person name="Guillou S."/>
            <person name="Cros-Aarteil S."/>
            <person name="Calhoun S."/>
            <person name="Haridas S."/>
            <person name="Kuo A."/>
            <person name="Mondo S."/>
            <person name="Pangilinan J."/>
            <person name="Riley R."/>
            <person name="LaButti K."/>
            <person name="Andreopoulos B."/>
            <person name="Lipzen A."/>
            <person name="Chen C."/>
            <person name="Yan M."/>
            <person name="Daum C."/>
            <person name="Ng V."/>
            <person name="Clum A."/>
            <person name="Steindorff A."/>
            <person name="Ohm R.A."/>
            <person name="Martin F."/>
            <person name="Silar P."/>
            <person name="Natvig D.O."/>
            <person name="Lalanne C."/>
            <person name="Gautier V."/>
            <person name="Ament-Velasquez S.L."/>
            <person name="Kruys A."/>
            <person name="Hutchinson M.I."/>
            <person name="Powell A.J."/>
            <person name="Barry K."/>
            <person name="Miller A.N."/>
            <person name="Grigoriev I.V."/>
            <person name="Debuchy R."/>
            <person name="Gladieux P."/>
            <person name="Hiltunen Thoren M."/>
            <person name="Johannesson H."/>
        </authorList>
    </citation>
    <scope>NUCLEOTIDE SEQUENCE</scope>
    <source>
        <strain evidence="4">CBS 359.72</strain>
    </source>
</reference>
<evidence type="ECO:0000256" key="1">
    <source>
        <dbReference type="PROSITE-ProRule" id="PRU00176"/>
    </source>
</evidence>
<evidence type="ECO:0000256" key="2">
    <source>
        <dbReference type="SAM" id="MobiDB-lite"/>
    </source>
</evidence>
<dbReference type="EMBL" id="MU857602">
    <property type="protein sequence ID" value="KAK4252098.1"/>
    <property type="molecule type" value="Genomic_DNA"/>
</dbReference>
<dbReference type="Pfam" id="PF00076">
    <property type="entry name" value="RRM_1"/>
    <property type="match status" value="1"/>
</dbReference>
<feature type="domain" description="RRM" evidence="3">
    <location>
        <begin position="307"/>
        <end position="405"/>
    </location>
</feature>
<dbReference type="InterPro" id="IPR035979">
    <property type="entry name" value="RBD_domain_sf"/>
</dbReference>
<dbReference type="SUPFAM" id="SSF54928">
    <property type="entry name" value="RNA-binding domain, RBD"/>
    <property type="match status" value="2"/>
</dbReference>
<dbReference type="PROSITE" id="PS50102">
    <property type="entry name" value="RRM"/>
    <property type="match status" value="1"/>
</dbReference>
<proteinExistence type="predicted"/>
<dbReference type="SMART" id="SM00360">
    <property type="entry name" value="RRM"/>
    <property type="match status" value="1"/>
</dbReference>
<feature type="compositionally biased region" description="Low complexity" evidence="2">
    <location>
        <begin position="278"/>
        <end position="295"/>
    </location>
</feature>
<reference evidence="4" key="2">
    <citation type="submission" date="2023-05" db="EMBL/GenBank/DDBJ databases">
        <authorList>
            <consortium name="Lawrence Berkeley National Laboratory"/>
            <person name="Steindorff A."/>
            <person name="Hensen N."/>
            <person name="Bonometti L."/>
            <person name="Westerberg I."/>
            <person name="Brannstrom I.O."/>
            <person name="Guillou S."/>
            <person name="Cros-Aarteil S."/>
            <person name="Calhoun S."/>
            <person name="Haridas S."/>
            <person name="Kuo A."/>
            <person name="Mondo S."/>
            <person name="Pangilinan J."/>
            <person name="Riley R."/>
            <person name="Labutti K."/>
            <person name="Andreopoulos B."/>
            <person name="Lipzen A."/>
            <person name="Chen C."/>
            <person name="Yanf M."/>
            <person name="Daum C."/>
            <person name="Ng V."/>
            <person name="Clum A."/>
            <person name="Ohm R."/>
            <person name="Martin F."/>
            <person name="Silar P."/>
            <person name="Natvig D."/>
            <person name="Lalanne C."/>
            <person name="Gautier V."/>
            <person name="Ament-Velasquez S.L."/>
            <person name="Kruys A."/>
            <person name="Hutchinson M.I."/>
            <person name="Powell A.J."/>
            <person name="Barry K."/>
            <person name="Miller A.N."/>
            <person name="Grigoriev I.V."/>
            <person name="Debuchy R."/>
            <person name="Gladieux P."/>
            <person name="Thoren M.H."/>
            <person name="Johannesson H."/>
        </authorList>
    </citation>
    <scope>NUCLEOTIDE SEQUENCE</scope>
    <source>
        <strain evidence="4">CBS 359.72</strain>
    </source>
</reference>
<feature type="region of interest" description="Disordered" evidence="2">
    <location>
        <begin position="267"/>
        <end position="298"/>
    </location>
</feature>
<sequence>MHRNQHHSRNLKPFTVRPGSETGLYYILVANLAHRTTWRELKAFAAQACEVDHAEVYPPTSGFVRTEFLDGNTLDYRALQADGRNLNQSTVVKLLPTDYHAARILRGDEGRVFGETDSAEALPRCAGALMGSPYLDFQERNSPAFNITDSQWSYVTSSSYTASGGYQPACHASLTPCSSSAYQAVTISNQAFIPQATIAPPLTLYQTVPSATSTTAHTTHYQYNDPAMYYPAGAAFDNGELGYAGFIYSGASSNSHAYTMGYDWPPDAIGSPPTQPENMPNDNSSNNNSSSTNSHNDGRLAVVLEKRKILIRDLQRDGLSAAVITNLLIQHAGIGEVPGQIERIEIRVNRDGRARGTAYVTFATEELATAAVAALDGRKVARTSGGSSSSHNSSSKRLSARLVVEGVSPEGSEDGASAGATRPNRRLAGTAGGDGGRDAGRGGSGFKKGVGGGNAAKSSSLSQEQRPLLMSVTGVSKLAETSLPHPGRDTAASVFLSVETDGQKKKREERPIIVDGSGGRWKKDLMLVVVDGSAGLGKPGSGGHRSSRH</sequence>
<evidence type="ECO:0000259" key="3">
    <source>
        <dbReference type="PROSITE" id="PS50102"/>
    </source>
</evidence>
<gene>
    <name evidence="4" type="ORF">C7999DRAFT_10314</name>
</gene>
<feature type="compositionally biased region" description="Gly residues" evidence="2">
    <location>
        <begin position="441"/>
        <end position="454"/>
    </location>
</feature>
<dbReference type="InterPro" id="IPR012677">
    <property type="entry name" value="Nucleotide-bd_a/b_plait_sf"/>
</dbReference>
<keyword evidence="1" id="KW-0694">RNA-binding</keyword>
<dbReference type="Gene3D" id="3.30.70.330">
    <property type="match status" value="1"/>
</dbReference>
<name>A0AAN7D4X0_9PEZI</name>
<organism evidence="4 5">
    <name type="scientific">Corynascus novoguineensis</name>
    <dbReference type="NCBI Taxonomy" id="1126955"/>
    <lineage>
        <taxon>Eukaryota</taxon>
        <taxon>Fungi</taxon>
        <taxon>Dikarya</taxon>
        <taxon>Ascomycota</taxon>
        <taxon>Pezizomycotina</taxon>
        <taxon>Sordariomycetes</taxon>
        <taxon>Sordariomycetidae</taxon>
        <taxon>Sordariales</taxon>
        <taxon>Chaetomiaceae</taxon>
        <taxon>Corynascus</taxon>
    </lineage>
</organism>